<proteinExistence type="predicted"/>
<evidence type="ECO:0000313" key="2">
    <source>
        <dbReference type="EMBL" id="CAE7656766.1"/>
    </source>
</evidence>
<organism evidence="2 3">
    <name type="scientific">Symbiodinium necroappetens</name>
    <dbReference type="NCBI Taxonomy" id="1628268"/>
    <lineage>
        <taxon>Eukaryota</taxon>
        <taxon>Sar</taxon>
        <taxon>Alveolata</taxon>
        <taxon>Dinophyceae</taxon>
        <taxon>Suessiales</taxon>
        <taxon>Symbiodiniaceae</taxon>
        <taxon>Symbiodinium</taxon>
    </lineage>
</organism>
<feature type="region of interest" description="Disordered" evidence="1">
    <location>
        <begin position="1"/>
        <end position="48"/>
    </location>
</feature>
<dbReference type="Proteomes" id="UP000601435">
    <property type="component" value="Unassembled WGS sequence"/>
</dbReference>
<dbReference type="EMBL" id="CAJNJA010031392">
    <property type="protein sequence ID" value="CAE7656766.1"/>
    <property type="molecule type" value="Genomic_DNA"/>
</dbReference>
<keyword evidence="3" id="KW-1185">Reference proteome</keyword>
<accession>A0A812W6N8</accession>
<dbReference type="AlphaFoldDB" id="A0A812W6N8"/>
<protein>
    <submittedName>
        <fullName evidence="2">YciC protein</fullName>
    </submittedName>
</protein>
<sequence>MGVSGGNWDDDEEVGRNAPTVTYGLEPFVFDPGPQPTQEELANDAERRVRQDKRFREALRRQKAAITAILQGCLEKVNGQLERGEAVCQKAHFPLLHPVEFEDLEALPQPGQEYHSCSSRLCTQTRHDSSVASAVDDFV</sequence>
<evidence type="ECO:0000313" key="3">
    <source>
        <dbReference type="Proteomes" id="UP000601435"/>
    </source>
</evidence>
<comment type="caution">
    <text evidence="2">The sequence shown here is derived from an EMBL/GenBank/DDBJ whole genome shotgun (WGS) entry which is preliminary data.</text>
</comment>
<evidence type="ECO:0000256" key="1">
    <source>
        <dbReference type="SAM" id="MobiDB-lite"/>
    </source>
</evidence>
<dbReference type="OrthoDB" id="427985at2759"/>
<gene>
    <name evidence="2" type="primary">yciC</name>
    <name evidence="2" type="ORF">SNEC2469_LOCUS18595</name>
</gene>
<reference evidence="2" key="1">
    <citation type="submission" date="2021-02" db="EMBL/GenBank/DDBJ databases">
        <authorList>
            <person name="Dougan E. K."/>
            <person name="Rhodes N."/>
            <person name="Thang M."/>
            <person name="Chan C."/>
        </authorList>
    </citation>
    <scope>NUCLEOTIDE SEQUENCE</scope>
</reference>
<name>A0A812W6N8_9DINO</name>